<reference evidence="1 2" key="1">
    <citation type="journal article" date="2021" name="Elife">
        <title>Chloroplast acquisition without the gene transfer in kleptoplastic sea slugs, Plakobranchus ocellatus.</title>
        <authorList>
            <person name="Maeda T."/>
            <person name="Takahashi S."/>
            <person name="Yoshida T."/>
            <person name="Shimamura S."/>
            <person name="Takaki Y."/>
            <person name="Nagai Y."/>
            <person name="Toyoda A."/>
            <person name="Suzuki Y."/>
            <person name="Arimoto A."/>
            <person name="Ishii H."/>
            <person name="Satoh N."/>
            <person name="Nishiyama T."/>
            <person name="Hasebe M."/>
            <person name="Maruyama T."/>
            <person name="Minagawa J."/>
            <person name="Obokata J."/>
            <person name="Shigenobu S."/>
        </authorList>
    </citation>
    <scope>NUCLEOTIDE SEQUENCE [LARGE SCALE GENOMIC DNA]</scope>
</reference>
<keyword evidence="2" id="KW-1185">Reference proteome</keyword>
<evidence type="ECO:0000313" key="1">
    <source>
        <dbReference type="EMBL" id="GFR95823.1"/>
    </source>
</evidence>
<organism evidence="1 2">
    <name type="scientific">Elysia marginata</name>
    <dbReference type="NCBI Taxonomy" id="1093978"/>
    <lineage>
        <taxon>Eukaryota</taxon>
        <taxon>Metazoa</taxon>
        <taxon>Spiralia</taxon>
        <taxon>Lophotrochozoa</taxon>
        <taxon>Mollusca</taxon>
        <taxon>Gastropoda</taxon>
        <taxon>Heterobranchia</taxon>
        <taxon>Euthyneura</taxon>
        <taxon>Panpulmonata</taxon>
        <taxon>Sacoglossa</taxon>
        <taxon>Placobranchoidea</taxon>
        <taxon>Plakobranchidae</taxon>
        <taxon>Elysia</taxon>
    </lineage>
</organism>
<accession>A0AAV4HFK2</accession>
<gene>
    <name evidence="1" type="ORF">ElyMa_006282300</name>
</gene>
<comment type="caution">
    <text evidence="1">The sequence shown here is derived from an EMBL/GenBank/DDBJ whole genome shotgun (WGS) entry which is preliminary data.</text>
</comment>
<dbReference type="EMBL" id="BMAT01012635">
    <property type="protein sequence ID" value="GFR95823.1"/>
    <property type="molecule type" value="Genomic_DNA"/>
</dbReference>
<dbReference type="Proteomes" id="UP000762676">
    <property type="component" value="Unassembled WGS sequence"/>
</dbReference>
<name>A0AAV4HFK2_9GAST</name>
<dbReference type="AlphaFoldDB" id="A0AAV4HFK2"/>
<proteinExistence type="predicted"/>
<sequence length="127" mass="14537">MRNPGKITNKDYVNSAMNALSHCILRKVESGSSDTIRRGKEISAYKAKEEFFAPQQGMYRGRPLSTLPVVLNNFSRLENNSTHCFKSSKDIDSLRNIAEQRHQCHARAYIEGLTRESFNELTVVLFR</sequence>
<protein>
    <submittedName>
        <fullName evidence="1">Uncharacterized protein</fullName>
    </submittedName>
</protein>
<evidence type="ECO:0000313" key="2">
    <source>
        <dbReference type="Proteomes" id="UP000762676"/>
    </source>
</evidence>